<accession>A0A0R2CNH2</accession>
<organism evidence="1 2">
    <name type="scientific">Liquorilactobacillus cacaonum DSM 21116</name>
    <dbReference type="NCBI Taxonomy" id="1423729"/>
    <lineage>
        <taxon>Bacteria</taxon>
        <taxon>Bacillati</taxon>
        <taxon>Bacillota</taxon>
        <taxon>Bacilli</taxon>
        <taxon>Lactobacillales</taxon>
        <taxon>Lactobacillaceae</taxon>
        <taxon>Liquorilactobacillus</taxon>
    </lineage>
</organism>
<proteinExistence type="predicted"/>
<dbReference type="Proteomes" id="UP000051131">
    <property type="component" value="Unassembled WGS sequence"/>
</dbReference>
<keyword evidence="2" id="KW-1185">Reference proteome</keyword>
<reference evidence="1 2" key="1">
    <citation type="journal article" date="2015" name="Genome Announc.">
        <title>Expanding the biotechnology potential of lactobacilli through comparative genomics of 213 strains and associated genera.</title>
        <authorList>
            <person name="Sun Z."/>
            <person name="Harris H.M."/>
            <person name="McCann A."/>
            <person name="Guo C."/>
            <person name="Argimon S."/>
            <person name="Zhang W."/>
            <person name="Yang X."/>
            <person name="Jeffery I.B."/>
            <person name="Cooney J.C."/>
            <person name="Kagawa T.F."/>
            <person name="Liu W."/>
            <person name="Song Y."/>
            <person name="Salvetti E."/>
            <person name="Wrobel A."/>
            <person name="Rasinkangas P."/>
            <person name="Parkhill J."/>
            <person name="Rea M.C."/>
            <person name="O'Sullivan O."/>
            <person name="Ritari J."/>
            <person name="Douillard F.P."/>
            <person name="Paul Ross R."/>
            <person name="Yang R."/>
            <person name="Briner A.E."/>
            <person name="Felis G.E."/>
            <person name="de Vos W.M."/>
            <person name="Barrangou R."/>
            <person name="Klaenhammer T.R."/>
            <person name="Caufield P.W."/>
            <person name="Cui Y."/>
            <person name="Zhang H."/>
            <person name="O'Toole P.W."/>
        </authorList>
    </citation>
    <scope>NUCLEOTIDE SEQUENCE [LARGE SCALE GENOMIC DNA]</scope>
    <source>
        <strain evidence="1 2">DSM 21116</strain>
    </source>
</reference>
<evidence type="ECO:0008006" key="3">
    <source>
        <dbReference type="Google" id="ProtNLM"/>
    </source>
</evidence>
<name>A0A0R2CNH2_9LACO</name>
<evidence type="ECO:0000313" key="1">
    <source>
        <dbReference type="EMBL" id="KRM91476.1"/>
    </source>
</evidence>
<dbReference type="OrthoDB" id="5432268at2"/>
<dbReference type="STRING" id="1423729.FC80_GL000442"/>
<protein>
    <recommendedName>
        <fullName evidence="3">Phage protein</fullName>
    </recommendedName>
</protein>
<dbReference type="PATRIC" id="fig|1423729.3.peg.444"/>
<dbReference type="AlphaFoldDB" id="A0A0R2CNH2"/>
<sequence length="252" mass="28138">MELRELEGLTELAREAEGKKTFEVNGRTYFIDGRGDLEVVKETSIPQSPVTLHTLTGLLDYIVAENKSVPTSAEIAMPLVGARLRIDDPTTVYLEGSLDEYGRRPVQAIAKFKTPNFEFNNWYDQEEMNISMQSSFVKTDDRDVILQVIGNLKESDVKQASDDGVTQQVQIKSGVASVADVKVPNPVLLAPYRTFLEVKQPESKFIFRMRSGMMSAIFEADGGMWKIEAAALIKQFLEGELKELGLELKVIA</sequence>
<gene>
    <name evidence="1" type="ORF">FC80_GL000442</name>
</gene>
<comment type="caution">
    <text evidence="1">The sequence shown here is derived from an EMBL/GenBank/DDBJ whole genome shotgun (WGS) entry which is preliminary data.</text>
</comment>
<dbReference type="RefSeq" id="WP_057828716.1">
    <property type="nucleotide sequence ID" value="NZ_AYZE01000010.1"/>
</dbReference>
<dbReference type="EMBL" id="AYZE01000010">
    <property type="protein sequence ID" value="KRM91476.1"/>
    <property type="molecule type" value="Genomic_DNA"/>
</dbReference>
<evidence type="ECO:0000313" key="2">
    <source>
        <dbReference type="Proteomes" id="UP000051131"/>
    </source>
</evidence>